<name>A0AAI8VYM4_9PEZI</name>
<dbReference type="Proteomes" id="UP001295740">
    <property type="component" value="Unassembled WGS sequence"/>
</dbReference>
<proteinExistence type="predicted"/>
<evidence type="ECO:0000313" key="2">
    <source>
        <dbReference type="Proteomes" id="UP001295740"/>
    </source>
</evidence>
<gene>
    <name evidence="1" type="ORF">KHLLAP_LOCUS13633</name>
</gene>
<reference evidence="1" key="1">
    <citation type="submission" date="2023-10" db="EMBL/GenBank/DDBJ databases">
        <authorList>
            <person name="Hackl T."/>
        </authorList>
    </citation>
    <scope>NUCLEOTIDE SEQUENCE</scope>
</reference>
<protein>
    <submittedName>
        <fullName evidence="1">Uu.00g012840.m01.CDS01</fullName>
    </submittedName>
</protein>
<accession>A0AAI8VYM4</accession>
<dbReference type="AlphaFoldDB" id="A0AAI8VYM4"/>
<dbReference type="EMBL" id="CAUWAG010000020">
    <property type="protein sequence ID" value="CAJ2513165.1"/>
    <property type="molecule type" value="Genomic_DNA"/>
</dbReference>
<sequence length="84" mass="9573">MLWRTANFRWPKRHVLTLPVGNDEPRTVRVGIIDFVTEQLESWKSESSWAQPRWTISTDMAETGLTLSRISSKGCGRTGLHGEC</sequence>
<keyword evidence="2" id="KW-1185">Reference proteome</keyword>
<organism evidence="1 2">
    <name type="scientific">Anthostomella pinea</name>
    <dbReference type="NCBI Taxonomy" id="933095"/>
    <lineage>
        <taxon>Eukaryota</taxon>
        <taxon>Fungi</taxon>
        <taxon>Dikarya</taxon>
        <taxon>Ascomycota</taxon>
        <taxon>Pezizomycotina</taxon>
        <taxon>Sordariomycetes</taxon>
        <taxon>Xylariomycetidae</taxon>
        <taxon>Xylariales</taxon>
        <taxon>Xylariaceae</taxon>
        <taxon>Anthostomella</taxon>
    </lineage>
</organism>
<comment type="caution">
    <text evidence="1">The sequence shown here is derived from an EMBL/GenBank/DDBJ whole genome shotgun (WGS) entry which is preliminary data.</text>
</comment>
<evidence type="ECO:0000313" key="1">
    <source>
        <dbReference type="EMBL" id="CAJ2513165.1"/>
    </source>
</evidence>